<evidence type="ECO:0000256" key="5">
    <source>
        <dbReference type="ARBA" id="ARBA00023136"/>
    </source>
</evidence>
<evidence type="ECO:0000256" key="2">
    <source>
        <dbReference type="ARBA" id="ARBA00022679"/>
    </source>
</evidence>
<evidence type="ECO:0000256" key="4">
    <source>
        <dbReference type="ARBA" id="ARBA00022989"/>
    </source>
</evidence>
<evidence type="ECO:0000256" key="3">
    <source>
        <dbReference type="ARBA" id="ARBA00022692"/>
    </source>
</evidence>
<proteinExistence type="inferred from homology"/>
<evidence type="ECO:0000313" key="9">
    <source>
        <dbReference type="EMBL" id="KAG7391948.1"/>
    </source>
</evidence>
<dbReference type="PROSITE" id="PS50216">
    <property type="entry name" value="DHHC"/>
    <property type="match status" value="1"/>
</dbReference>
<comment type="domain">
    <text evidence="7">The DHHC domain is required for palmitoyltransferase activity.</text>
</comment>
<evidence type="ECO:0000313" key="10">
    <source>
        <dbReference type="Proteomes" id="UP000693981"/>
    </source>
</evidence>
<organism evidence="9 10">
    <name type="scientific">Phytophthora boehmeriae</name>
    <dbReference type="NCBI Taxonomy" id="109152"/>
    <lineage>
        <taxon>Eukaryota</taxon>
        <taxon>Sar</taxon>
        <taxon>Stramenopiles</taxon>
        <taxon>Oomycota</taxon>
        <taxon>Peronosporomycetes</taxon>
        <taxon>Peronosporales</taxon>
        <taxon>Peronosporaceae</taxon>
        <taxon>Phytophthora</taxon>
    </lineage>
</organism>
<keyword evidence="4 7" id="KW-1133">Transmembrane helix</keyword>
<dbReference type="GO" id="GO:0019706">
    <property type="term" value="F:protein-cysteine S-palmitoyltransferase activity"/>
    <property type="evidence" value="ECO:0007669"/>
    <property type="project" value="UniProtKB-EC"/>
</dbReference>
<comment type="similarity">
    <text evidence="7">Belongs to the DHHC palmitoyltransferase family.</text>
</comment>
<evidence type="ECO:0000256" key="7">
    <source>
        <dbReference type="RuleBase" id="RU079119"/>
    </source>
</evidence>
<accession>A0A8T1WHE1</accession>
<keyword evidence="2 7" id="KW-0808">Transferase</keyword>
<dbReference type="InterPro" id="IPR039859">
    <property type="entry name" value="PFA4/ZDH16/20/ERF2-like"/>
</dbReference>
<evidence type="ECO:0000256" key="1">
    <source>
        <dbReference type="ARBA" id="ARBA00004141"/>
    </source>
</evidence>
<dbReference type="GO" id="GO:0016020">
    <property type="term" value="C:membrane"/>
    <property type="evidence" value="ECO:0007669"/>
    <property type="project" value="UniProtKB-SubCell"/>
</dbReference>
<dbReference type="InterPro" id="IPR001594">
    <property type="entry name" value="Palmitoyltrfase_DHHC"/>
</dbReference>
<dbReference type="Proteomes" id="UP000693981">
    <property type="component" value="Unassembled WGS sequence"/>
</dbReference>
<feature type="transmembrane region" description="Helical" evidence="7">
    <location>
        <begin position="148"/>
        <end position="172"/>
    </location>
</feature>
<keyword evidence="5 7" id="KW-0472">Membrane</keyword>
<comment type="catalytic activity">
    <reaction evidence="7">
        <text>L-cysteinyl-[protein] + hexadecanoyl-CoA = S-hexadecanoyl-L-cysteinyl-[protein] + CoA</text>
        <dbReference type="Rhea" id="RHEA:36683"/>
        <dbReference type="Rhea" id="RHEA-COMP:10131"/>
        <dbReference type="Rhea" id="RHEA-COMP:11032"/>
        <dbReference type="ChEBI" id="CHEBI:29950"/>
        <dbReference type="ChEBI" id="CHEBI:57287"/>
        <dbReference type="ChEBI" id="CHEBI:57379"/>
        <dbReference type="ChEBI" id="CHEBI:74151"/>
        <dbReference type="EC" id="2.3.1.225"/>
    </reaction>
</comment>
<comment type="subcellular location">
    <subcellularLocation>
        <location evidence="1">Membrane</location>
        <topology evidence="1">Multi-pass membrane protein</topology>
    </subcellularLocation>
</comment>
<dbReference type="AlphaFoldDB" id="A0A8T1WHE1"/>
<comment type="caution">
    <text evidence="9">The sequence shown here is derived from an EMBL/GenBank/DDBJ whole genome shotgun (WGS) entry which is preliminary data.</text>
</comment>
<keyword evidence="10" id="KW-1185">Reference proteome</keyword>
<keyword evidence="3 7" id="KW-0812">Transmembrane</keyword>
<dbReference type="EC" id="2.3.1.225" evidence="7"/>
<dbReference type="OrthoDB" id="9909019at2759"/>
<sequence>MGCCCEWRTPRPLRFVLPCVVLGVILYLYSSFVACAQSRVLTGGASWLQLLAFHSMTVLLCWSLAQTLLSTDSFVPRRTLSKDQLAEQEPDDSLVECKMNGGRRTCRKCRALKPDRTHHCSTCRRCVLKMDHHCVYINKCIGYFNYKFFVLFLGWSAATCLYQSSLIFRYALAESLERTTTLYFFGKLGLFSPHLQTVSVFFGSTCLGLALACFWMMHLYFTACNFSTLEYCEKRDDPDYVNYYNVGTLRNFQEVFGSFREIPYWFVPIHSPSIRKRDGETFPLNIKVVKAD</sequence>
<evidence type="ECO:0000256" key="6">
    <source>
        <dbReference type="ARBA" id="ARBA00023315"/>
    </source>
</evidence>
<keyword evidence="6 7" id="KW-0012">Acyltransferase</keyword>
<dbReference type="Pfam" id="PF01529">
    <property type="entry name" value="DHHC"/>
    <property type="match status" value="1"/>
</dbReference>
<feature type="transmembrane region" description="Helical" evidence="7">
    <location>
        <begin position="12"/>
        <end position="30"/>
    </location>
</feature>
<name>A0A8T1WHE1_9STRA</name>
<reference evidence="9" key="1">
    <citation type="submission" date="2021-02" db="EMBL/GenBank/DDBJ databases">
        <authorList>
            <person name="Palmer J.M."/>
        </authorList>
    </citation>
    <scope>NUCLEOTIDE SEQUENCE</scope>
    <source>
        <strain evidence="9">SCRP23</strain>
    </source>
</reference>
<protein>
    <recommendedName>
        <fullName evidence="7">Palmitoyltransferase</fullName>
        <ecNumber evidence="7">2.3.1.225</ecNumber>
    </recommendedName>
</protein>
<dbReference type="PANTHER" id="PTHR12246">
    <property type="entry name" value="PALMITOYLTRANSFERASE ZDHHC16"/>
    <property type="match status" value="1"/>
</dbReference>
<feature type="transmembrane region" description="Helical" evidence="7">
    <location>
        <begin position="50"/>
        <end position="69"/>
    </location>
</feature>
<gene>
    <name evidence="9" type="primary">ZDHHC15_2</name>
    <name evidence="9" type="ORF">PHYBOEH_006519</name>
</gene>
<feature type="domain" description="Palmitoyltransferase DHHC" evidence="8">
    <location>
        <begin position="102"/>
        <end position="234"/>
    </location>
</feature>
<dbReference type="EMBL" id="JAGDFL010000347">
    <property type="protein sequence ID" value="KAG7391948.1"/>
    <property type="molecule type" value="Genomic_DNA"/>
</dbReference>
<evidence type="ECO:0000259" key="8">
    <source>
        <dbReference type="Pfam" id="PF01529"/>
    </source>
</evidence>
<feature type="transmembrane region" description="Helical" evidence="7">
    <location>
        <begin position="200"/>
        <end position="221"/>
    </location>
</feature>